<accession>A0AAJ1BGF6</accession>
<sequence length="75" mass="8681">MNATPAPTQQPQFLTTKEVMQRYRIASPATLWNWRKRLGFPGPVHHGRFYSLRQLEAWDLAQEQSAENKAQEQAA</sequence>
<dbReference type="AlphaFoldDB" id="A0AAJ1BGF6"/>
<comment type="caution">
    <text evidence="1">The sequence shown here is derived from an EMBL/GenBank/DDBJ whole genome shotgun (WGS) entry which is preliminary data.</text>
</comment>
<evidence type="ECO:0000313" key="1">
    <source>
        <dbReference type="EMBL" id="MCH4294195.1"/>
    </source>
</evidence>
<evidence type="ECO:0000313" key="2">
    <source>
        <dbReference type="Proteomes" id="UP001297581"/>
    </source>
</evidence>
<name>A0AAJ1BGF6_9GAMM</name>
<dbReference type="RefSeq" id="WP_240590588.1">
    <property type="nucleotide sequence ID" value="NZ_JAKUDL010000002.1"/>
</dbReference>
<protein>
    <submittedName>
        <fullName evidence="1">Helix-turn-helix domain-containing protein</fullName>
    </submittedName>
</protein>
<dbReference type="EMBL" id="JAKUDL010000002">
    <property type="protein sequence ID" value="MCH4294195.1"/>
    <property type="molecule type" value="Genomic_DNA"/>
</dbReference>
<proteinExistence type="predicted"/>
<reference evidence="1 2" key="1">
    <citation type="submission" date="2022-02" db="EMBL/GenBank/DDBJ databases">
        <title>The genome sequence of Shewanella sp. 3B26.</title>
        <authorList>
            <person name="Du J."/>
        </authorList>
    </citation>
    <scope>NUCLEOTIDE SEQUENCE [LARGE SCALE GENOMIC DNA]</scope>
    <source>
        <strain evidence="1 2">3B26</strain>
    </source>
</reference>
<organism evidence="1 2">
    <name type="scientific">Shewanella zhuhaiensis</name>
    <dbReference type="NCBI Taxonomy" id="2919576"/>
    <lineage>
        <taxon>Bacteria</taxon>
        <taxon>Pseudomonadati</taxon>
        <taxon>Pseudomonadota</taxon>
        <taxon>Gammaproteobacteria</taxon>
        <taxon>Alteromonadales</taxon>
        <taxon>Shewanellaceae</taxon>
        <taxon>Shewanella</taxon>
    </lineage>
</organism>
<dbReference type="Proteomes" id="UP001297581">
    <property type="component" value="Unassembled WGS sequence"/>
</dbReference>
<keyword evidence="2" id="KW-1185">Reference proteome</keyword>
<gene>
    <name evidence="1" type="ORF">MJ923_07740</name>
</gene>